<keyword evidence="2" id="KW-1185">Reference proteome</keyword>
<reference evidence="1 2" key="1">
    <citation type="submission" date="2018-06" db="EMBL/GenBank/DDBJ databases">
        <title>Genomic Encyclopedia of Type Strains, Phase III (KMG-III): the genomes of soil and plant-associated and newly described type strains.</title>
        <authorList>
            <person name="Whitman W."/>
        </authorList>
    </citation>
    <scope>NUCLEOTIDE SEQUENCE [LARGE SCALE GENOMIC DNA]</scope>
    <source>
        <strain evidence="1 2">JC5</strain>
    </source>
</reference>
<evidence type="ECO:0000313" key="1">
    <source>
        <dbReference type="EMBL" id="PYE58439.1"/>
    </source>
</evidence>
<sequence>MHFLDPMAQEAAENGVERSLKELGKKEKEVQVGIVVV</sequence>
<evidence type="ECO:0000313" key="2">
    <source>
        <dbReference type="Proteomes" id="UP000247584"/>
    </source>
</evidence>
<name>A0ABX5PNH1_9GAMM</name>
<protein>
    <submittedName>
        <fullName evidence="1">Uncharacterized protein</fullName>
    </submittedName>
</protein>
<dbReference type="Proteomes" id="UP000247584">
    <property type="component" value="Unassembled WGS sequence"/>
</dbReference>
<comment type="caution">
    <text evidence="1">The sequence shown here is derived from an EMBL/GenBank/DDBJ whole genome shotgun (WGS) entry which is preliminary data.</text>
</comment>
<gene>
    <name evidence="1" type="ORF">C8J23_11485</name>
</gene>
<organism evidence="1 2">
    <name type="scientific">Shewanella chilikensis</name>
    <dbReference type="NCBI Taxonomy" id="558541"/>
    <lineage>
        <taxon>Bacteria</taxon>
        <taxon>Pseudomonadati</taxon>
        <taxon>Pseudomonadota</taxon>
        <taxon>Gammaproteobacteria</taxon>
        <taxon>Alteromonadales</taxon>
        <taxon>Shewanellaceae</taxon>
        <taxon>Shewanella</taxon>
    </lineage>
</organism>
<accession>A0ABX5PNH1</accession>
<proteinExistence type="predicted"/>
<dbReference type="EMBL" id="QJSY01000014">
    <property type="protein sequence ID" value="PYE58439.1"/>
    <property type="molecule type" value="Genomic_DNA"/>
</dbReference>